<evidence type="ECO:0000256" key="3">
    <source>
        <dbReference type="ARBA" id="ARBA00023125"/>
    </source>
</evidence>
<keyword evidence="4" id="KW-0804">Transcription</keyword>
<evidence type="ECO:0000313" key="6">
    <source>
        <dbReference type="EMBL" id="MBH8571768.1"/>
    </source>
</evidence>
<protein>
    <recommendedName>
        <fullName evidence="5">RNA polymerase sigma-70 region 4 domain-containing protein</fullName>
    </recommendedName>
</protein>
<accession>A0A8J7LD98</accession>
<dbReference type="Gene3D" id="1.20.140.160">
    <property type="match status" value="1"/>
</dbReference>
<sequence length="514" mass="60919">MLNQLPILLKHQHLAHRFYMYMIVDNSINRRAIQWRPELHLQRNIDLYQTQHDLFATLLNQKNEQGLVQFWLDIALNNLPSKYNWEPENRIQKAWEHLSLYCEDSCYRAALQVWKENRCKCWEEYIFIARCLIYDPVKFREILAKYDPSISPLYVYIIEVLRKTIKDEGAVAKFSKWRLLCKKSNKELKEALIRYGIFEPEVSRFLFARKYFRQIYQFNKIQNPATRSGQRWIEPDSNDFQEAAQYYNAEKSLAIAPHQVAIAKDVTSEQLHRWMEICITALRNYPQSIIPRISLEVISTVSYEIEPSLGFYLEIENSIFEQKSLCQRTDAVLQQELLALNDNQKEILYLYYGLGWNQKQIAAKFAVTQGAIARRLQTIERRLINAVYSLKQPPQWVTGYVTTWLKYNYETPDNSDLIHAALVIAIQRLNAQSQNLLRLYYGQKLDTNAISKQLCLPLSIVNELLSQINYELECALFKELDLIIRKFLDIWLNKKYQYIKNQNFILQSQQLILA</sequence>
<evidence type="ECO:0000313" key="7">
    <source>
        <dbReference type="Proteomes" id="UP000662314"/>
    </source>
</evidence>
<dbReference type="GO" id="GO:0006352">
    <property type="term" value="P:DNA-templated transcription initiation"/>
    <property type="evidence" value="ECO:0007669"/>
    <property type="project" value="InterPro"/>
</dbReference>
<dbReference type="InterPro" id="IPR007630">
    <property type="entry name" value="RNA_pol_sigma70_r4"/>
</dbReference>
<comment type="caution">
    <text evidence="6">The sequence shown here is derived from an EMBL/GenBank/DDBJ whole genome shotgun (WGS) entry which is preliminary data.</text>
</comment>
<dbReference type="EMBL" id="JAECZA010000003">
    <property type="protein sequence ID" value="MBH8571768.1"/>
    <property type="molecule type" value="Genomic_DNA"/>
</dbReference>
<keyword evidence="3" id="KW-0238">DNA-binding</keyword>
<keyword evidence="1" id="KW-0805">Transcription regulation</keyword>
<proteinExistence type="predicted"/>
<dbReference type="RefSeq" id="WP_214430606.1">
    <property type="nucleotide sequence ID" value="NZ_CAWPUQ010000133.1"/>
</dbReference>
<feature type="domain" description="RNA polymerase sigma-70 region 4" evidence="5">
    <location>
        <begin position="339"/>
        <end position="377"/>
    </location>
</feature>
<keyword evidence="7" id="KW-1185">Reference proteome</keyword>
<keyword evidence="2" id="KW-0731">Sigma factor</keyword>
<evidence type="ECO:0000256" key="1">
    <source>
        <dbReference type="ARBA" id="ARBA00023015"/>
    </source>
</evidence>
<dbReference type="GO" id="GO:0003677">
    <property type="term" value="F:DNA binding"/>
    <property type="evidence" value="ECO:0007669"/>
    <property type="project" value="UniProtKB-KW"/>
</dbReference>
<gene>
    <name evidence="6" type="ORF">I8752_01735</name>
</gene>
<organism evidence="6 7">
    <name type="scientific">Dendronalium phyllosphericum CENA369</name>
    <dbReference type="NCBI Taxonomy" id="1725256"/>
    <lineage>
        <taxon>Bacteria</taxon>
        <taxon>Bacillati</taxon>
        <taxon>Cyanobacteriota</taxon>
        <taxon>Cyanophyceae</taxon>
        <taxon>Nostocales</taxon>
        <taxon>Nostocaceae</taxon>
        <taxon>Dendronalium</taxon>
        <taxon>Dendronalium phyllosphericum</taxon>
    </lineage>
</organism>
<evidence type="ECO:0000256" key="4">
    <source>
        <dbReference type="ARBA" id="ARBA00023163"/>
    </source>
</evidence>
<name>A0A8J7LD98_9NOST</name>
<dbReference type="PANTHER" id="PTHR30385:SF7">
    <property type="entry name" value="RNA POLYMERASE SIGMA FACTOR FLIA"/>
    <property type="match status" value="1"/>
</dbReference>
<dbReference type="SUPFAM" id="SSF88659">
    <property type="entry name" value="Sigma3 and sigma4 domains of RNA polymerase sigma factors"/>
    <property type="match status" value="1"/>
</dbReference>
<evidence type="ECO:0000259" key="5">
    <source>
        <dbReference type="Pfam" id="PF04545"/>
    </source>
</evidence>
<dbReference type="InterPro" id="IPR013324">
    <property type="entry name" value="RNA_pol_sigma_r3/r4-like"/>
</dbReference>
<reference evidence="6 7" key="1">
    <citation type="journal article" date="2021" name="Int. J. Syst. Evol. Microbiol.">
        <title>Amazonocrinis nigriterrae gen. nov., sp. nov., Atlanticothrix silvestris gen. nov., sp. nov. and Dendronalium phyllosphericum gen. nov., sp. nov., nostocacean cyanobacteria from Brazilian environments.</title>
        <authorList>
            <person name="Alvarenga D.O."/>
            <person name="Andreote A.P.D."/>
            <person name="Branco L.H.Z."/>
            <person name="Delbaje E."/>
            <person name="Cruz R.B."/>
            <person name="Varani A.M."/>
            <person name="Fiore M.F."/>
        </authorList>
    </citation>
    <scope>NUCLEOTIDE SEQUENCE [LARGE SCALE GENOMIC DNA]</scope>
    <source>
        <strain evidence="6 7">CENA369</strain>
    </source>
</reference>
<dbReference type="AlphaFoldDB" id="A0A8J7LD98"/>
<dbReference type="Pfam" id="PF04545">
    <property type="entry name" value="Sigma70_r4"/>
    <property type="match status" value="1"/>
</dbReference>
<dbReference type="GO" id="GO:0016987">
    <property type="term" value="F:sigma factor activity"/>
    <property type="evidence" value="ECO:0007669"/>
    <property type="project" value="UniProtKB-KW"/>
</dbReference>
<dbReference type="CDD" id="cd06171">
    <property type="entry name" value="Sigma70_r4"/>
    <property type="match status" value="1"/>
</dbReference>
<dbReference type="Proteomes" id="UP000662314">
    <property type="component" value="Unassembled WGS sequence"/>
</dbReference>
<dbReference type="PANTHER" id="PTHR30385">
    <property type="entry name" value="SIGMA FACTOR F FLAGELLAR"/>
    <property type="match status" value="1"/>
</dbReference>
<evidence type="ECO:0000256" key="2">
    <source>
        <dbReference type="ARBA" id="ARBA00023082"/>
    </source>
</evidence>